<proteinExistence type="predicted"/>
<evidence type="ECO:0000313" key="1">
    <source>
        <dbReference type="EMBL" id="SDM67983.1"/>
    </source>
</evidence>
<accession>A0A1G9V7A4</accession>
<reference evidence="1 2" key="1">
    <citation type="submission" date="2016-10" db="EMBL/GenBank/DDBJ databases">
        <authorList>
            <person name="de Groot N.N."/>
        </authorList>
    </citation>
    <scope>NUCLEOTIDE SEQUENCE [LARGE SCALE GENOMIC DNA]</scope>
    <source>
        <strain evidence="1 2">CGMCC 1.11147</strain>
    </source>
</reference>
<keyword evidence="2" id="KW-1185">Reference proteome</keyword>
<name>A0A1G9V7A4_9ACTN</name>
<evidence type="ECO:0000313" key="2">
    <source>
        <dbReference type="Proteomes" id="UP000199004"/>
    </source>
</evidence>
<dbReference type="Proteomes" id="UP000199004">
    <property type="component" value="Unassembled WGS sequence"/>
</dbReference>
<dbReference type="STRING" id="1005944.SAMN05192576_0675"/>
<dbReference type="AlphaFoldDB" id="A0A1G9V7A4"/>
<organism evidence="1 2">
    <name type="scientific">Nocardioides szechwanensis</name>
    <dbReference type="NCBI Taxonomy" id="1005944"/>
    <lineage>
        <taxon>Bacteria</taxon>
        <taxon>Bacillati</taxon>
        <taxon>Actinomycetota</taxon>
        <taxon>Actinomycetes</taxon>
        <taxon>Propionibacteriales</taxon>
        <taxon>Nocardioidaceae</taxon>
        <taxon>Nocardioides</taxon>
    </lineage>
</organism>
<dbReference type="RefSeq" id="WP_091021861.1">
    <property type="nucleotide sequence ID" value="NZ_BKAE01000004.1"/>
</dbReference>
<sequence>MSLPQLLVDLLEARSRLPHHRPFLTAEALGTGLTYRQLRQLVAEGLLSHPIRGVYAMPQLTDDLELRLAMLRLVVPSECVVTDRTAAWLWGAEYALAPNDHLQTPQVSVFSPPGHRLRNGLVDSGERRFAPGDVVALGGLLVTSPLRTACDLGRLLHRDQAFAAMDALAALRHFSLMELQLEVRRFRRYRGVVQLRSLAPKVHWGAQSGPESIVRLRWHDEALPAPECQVEVEGPDSSYFLDIGNREHRVAAEYDGVEFHGADRAAHDARRRAWMTEQLGWVIVVIRKENLFGRRQDVHLLLRAGYDEARRRSPRG</sequence>
<dbReference type="OrthoDB" id="5517693at2"/>
<dbReference type="EMBL" id="FNIC01000001">
    <property type="protein sequence ID" value="SDM67983.1"/>
    <property type="molecule type" value="Genomic_DNA"/>
</dbReference>
<gene>
    <name evidence="1" type="ORF">SAMN05192576_0675</name>
</gene>
<protein>
    <submittedName>
        <fullName evidence="1">Transcriptional regulator, AbiEi antitoxin, Type IV TA system</fullName>
    </submittedName>
</protein>